<evidence type="ECO:0008006" key="17">
    <source>
        <dbReference type="Google" id="ProtNLM"/>
    </source>
</evidence>
<evidence type="ECO:0000256" key="7">
    <source>
        <dbReference type="ARBA" id="ARBA00022723"/>
    </source>
</evidence>
<reference evidence="15 16" key="1">
    <citation type="submission" date="2024-05" db="EMBL/GenBank/DDBJ databases">
        <title>A draft genome resource for the thread blight pathogen Marasmius tenuissimus strain MS-2.</title>
        <authorList>
            <person name="Yulfo-Soto G.E."/>
            <person name="Baruah I.K."/>
            <person name="Amoako-Attah I."/>
            <person name="Bukari Y."/>
            <person name="Meinhardt L.W."/>
            <person name="Bailey B.A."/>
            <person name="Cohen S.P."/>
        </authorList>
    </citation>
    <scope>NUCLEOTIDE SEQUENCE [LARGE SCALE GENOMIC DNA]</scope>
    <source>
        <strain evidence="15 16">MS-2</strain>
    </source>
</reference>
<comment type="pathway">
    <text evidence="3">Secondary metabolite biosynthesis.</text>
</comment>
<keyword evidence="7 14" id="KW-0479">Metal-binding</keyword>
<dbReference type="InterPro" id="IPR050364">
    <property type="entry name" value="Cytochrome_P450_fung"/>
</dbReference>
<evidence type="ECO:0000256" key="4">
    <source>
        <dbReference type="ARBA" id="ARBA00010617"/>
    </source>
</evidence>
<evidence type="ECO:0000256" key="6">
    <source>
        <dbReference type="ARBA" id="ARBA00022692"/>
    </source>
</evidence>
<evidence type="ECO:0000256" key="12">
    <source>
        <dbReference type="ARBA" id="ARBA00023136"/>
    </source>
</evidence>
<keyword evidence="11 14" id="KW-0503">Monooxygenase</keyword>
<sequence length="267" mass="29784">MGETAGCGLTPCGRWLRDTPLAYSAGTILEAGSDTTSSVIISFVMFMLWYPQVVEKAREEIDRVVGGDRLPTLEDEEKLPYVVAIVKEVLRCRPPIPLGVPHRSTEDTVYNGYFIPKGSVVFGNIWALHLDPSRFENPTEFNPDRWMNDSAVRLDGRSSKTKRDHYTFGWGRRFCMGSHIAEGSLFIAVGRIIWGVNIHGPKDPSTGVTNLLDPWDEDNFLSGLATSALPFNVAFNARSSKHKEVIDNAFRDAQGHWEILGLASDER</sequence>
<comment type="subcellular location">
    <subcellularLocation>
        <location evidence="2">Membrane</location>
        <topology evidence="2">Single-pass membrane protein</topology>
    </subcellularLocation>
</comment>
<protein>
    <recommendedName>
        <fullName evidence="17">Cytochrome P450</fullName>
    </recommendedName>
</protein>
<organism evidence="15 16">
    <name type="scientific">Marasmius tenuissimus</name>
    <dbReference type="NCBI Taxonomy" id="585030"/>
    <lineage>
        <taxon>Eukaryota</taxon>
        <taxon>Fungi</taxon>
        <taxon>Dikarya</taxon>
        <taxon>Basidiomycota</taxon>
        <taxon>Agaricomycotina</taxon>
        <taxon>Agaricomycetes</taxon>
        <taxon>Agaricomycetidae</taxon>
        <taxon>Agaricales</taxon>
        <taxon>Marasmiineae</taxon>
        <taxon>Marasmiaceae</taxon>
        <taxon>Marasmius</taxon>
    </lineage>
</organism>
<evidence type="ECO:0000256" key="10">
    <source>
        <dbReference type="ARBA" id="ARBA00023004"/>
    </source>
</evidence>
<dbReference type="PANTHER" id="PTHR46300:SF2">
    <property type="entry name" value="CYTOCHROME P450 MONOOXYGENASE ALNH-RELATED"/>
    <property type="match status" value="1"/>
</dbReference>
<keyword evidence="9 14" id="KW-0560">Oxidoreductase</keyword>
<dbReference type="Proteomes" id="UP001437256">
    <property type="component" value="Unassembled WGS sequence"/>
</dbReference>
<dbReference type="InterPro" id="IPR017972">
    <property type="entry name" value="Cyt_P450_CS"/>
</dbReference>
<dbReference type="Pfam" id="PF00067">
    <property type="entry name" value="p450"/>
    <property type="match status" value="1"/>
</dbReference>
<comment type="similarity">
    <text evidence="4 14">Belongs to the cytochrome P450 family.</text>
</comment>
<keyword evidence="13" id="KW-0325">Glycoprotein</keyword>
<evidence type="ECO:0000256" key="1">
    <source>
        <dbReference type="ARBA" id="ARBA00001971"/>
    </source>
</evidence>
<keyword evidence="16" id="KW-1185">Reference proteome</keyword>
<gene>
    <name evidence="15" type="ORF">AAF712_013727</name>
</gene>
<evidence type="ECO:0000313" key="15">
    <source>
        <dbReference type="EMBL" id="KAL0059528.1"/>
    </source>
</evidence>
<evidence type="ECO:0000256" key="5">
    <source>
        <dbReference type="ARBA" id="ARBA00022617"/>
    </source>
</evidence>
<dbReference type="PANTHER" id="PTHR46300">
    <property type="entry name" value="P450, PUTATIVE (EUROFUNG)-RELATED-RELATED"/>
    <property type="match status" value="1"/>
</dbReference>
<keyword evidence="10 14" id="KW-0408">Iron</keyword>
<keyword evidence="6" id="KW-0812">Transmembrane</keyword>
<evidence type="ECO:0000256" key="9">
    <source>
        <dbReference type="ARBA" id="ARBA00023002"/>
    </source>
</evidence>
<evidence type="ECO:0000256" key="3">
    <source>
        <dbReference type="ARBA" id="ARBA00005179"/>
    </source>
</evidence>
<accession>A0ABR2ZDX5</accession>
<dbReference type="InterPro" id="IPR002401">
    <property type="entry name" value="Cyt_P450_E_grp-I"/>
</dbReference>
<keyword evidence="12" id="KW-0472">Membrane</keyword>
<dbReference type="PRINTS" id="PR00385">
    <property type="entry name" value="P450"/>
</dbReference>
<dbReference type="PRINTS" id="PR00463">
    <property type="entry name" value="EP450I"/>
</dbReference>
<dbReference type="InterPro" id="IPR001128">
    <property type="entry name" value="Cyt_P450"/>
</dbReference>
<dbReference type="Gene3D" id="1.10.630.10">
    <property type="entry name" value="Cytochrome P450"/>
    <property type="match status" value="1"/>
</dbReference>
<dbReference type="EMBL" id="JBBXMP010000221">
    <property type="protein sequence ID" value="KAL0059528.1"/>
    <property type="molecule type" value="Genomic_DNA"/>
</dbReference>
<evidence type="ECO:0000256" key="2">
    <source>
        <dbReference type="ARBA" id="ARBA00004167"/>
    </source>
</evidence>
<evidence type="ECO:0000256" key="13">
    <source>
        <dbReference type="ARBA" id="ARBA00023180"/>
    </source>
</evidence>
<dbReference type="InterPro" id="IPR036396">
    <property type="entry name" value="Cyt_P450_sf"/>
</dbReference>
<dbReference type="PROSITE" id="PS00086">
    <property type="entry name" value="CYTOCHROME_P450"/>
    <property type="match status" value="1"/>
</dbReference>
<proteinExistence type="inferred from homology"/>
<evidence type="ECO:0000256" key="11">
    <source>
        <dbReference type="ARBA" id="ARBA00023033"/>
    </source>
</evidence>
<evidence type="ECO:0000256" key="14">
    <source>
        <dbReference type="RuleBase" id="RU000461"/>
    </source>
</evidence>
<comment type="caution">
    <text evidence="15">The sequence shown here is derived from an EMBL/GenBank/DDBJ whole genome shotgun (WGS) entry which is preliminary data.</text>
</comment>
<comment type="cofactor">
    <cofactor evidence="1">
        <name>heme</name>
        <dbReference type="ChEBI" id="CHEBI:30413"/>
    </cofactor>
</comment>
<dbReference type="SUPFAM" id="SSF48264">
    <property type="entry name" value="Cytochrome P450"/>
    <property type="match status" value="1"/>
</dbReference>
<evidence type="ECO:0000256" key="8">
    <source>
        <dbReference type="ARBA" id="ARBA00022989"/>
    </source>
</evidence>
<evidence type="ECO:0000313" key="16">
    <source>
        <dbReference type="Proteomes" id="UP001437256"/>
    </source>
</evidence>
<keyword evidence="5 14" id="KW-0349">Heme</keyword>
<name>A0ABR2ZDX5_9AGAR</name>
<keyword evidence="8" id="KW-1133">Transmembrane helix</keyword>